<name>A0A7C4TQS0_UNCKA</name>
<dbReference type="InterPro" id="IPR036390">
    <property type="entry name" value="WH_DNA-bd_sf"/>
</dbReference>
<gene>
    <name evidence="2" type="ORF">ENR63_03215</name>
</gene>
<dbReference type="InterPro" id="IPR015797">
    <property type="entry name" value="NUDIX_hydrolase-like_dom_sf"/>
</dbReference>
<accession>A0A7C4TQS0</accession>
<feature type="domain" description="Nudix hydrolase" evidence="1">
    <location>
        <begin position="50"/>
        <end position="184"/>
    </location>
</feature>
<dbReference type="SUPFAM" id="SSF46785">
    <property type="entry name" value="Winged helix' DNA-binding domain"/>
    <property type="match status" value="1"/>
</dbReference>
<dbReference type="EMBL" id="DSRT01000174">
    <property type="protein sequence ID" value="HGW29903.1"/>
    <property type="molecule type" value="Genomic_DNA"/>
</dbReference>
<dbReference type="PROSITE" id="PS51462">
    <property type="entry name" value="NUDIX"/>
    <property type="match status" value="1"/>
</dbReference>
<reference evidence="2" key="1">
    <citation type="journal article" date="2020" name="mSystems">
        <title>Genome- and Community-Level Interaction Insights into Carbon Utilization and Element Cycling Functions of Hydrothermarchaeota in Hydrothermal Sediment.</title>
        <authorList>
            <person name="Zhou Z."/>
            <person name="Liu Y."/>
            <person name="Xu W."/>
            <person name="Pan J."/>
            <person name="Luo Z.H."/>
            <person name="Li M."/>
        </authorList>
    </citation>
    <scope>NUCLEOTIDE SEQUENCE [LARGE SCALE GENOMIC DNA]</scope>
    <source>
        <strain evidence="2">SpSt-417</strain>
    </source>
</reference>
<sequence>MENSQFVFHLEKLIKAGLVAKTETGYTLTDIGKEYANKIDTDIVRIARPAKVTTILCAVRTKDNEREFLVYKRLKNPFYGCMGFPTEKPKWGETLKETAKRGLKEEANLSGRPELFAIRHYLVYSQQQELLEDKIMHAFMFLGPIGEVKGNIEGDYEWVKERDLKEKVKPQLEEFQEVYEAFIEFDGRVTFKEQKVITSKF</sequence>
<protein>
    <submittedName>
        <fullName evidence="2">NUDIX domain-containing protein</fullName>
    </submittedName>
</protein>
<evidence type="ECO:0000259" key="1">
    <source>
        <dbReference type="PROSITE" id="PS51462"/>
    </source>
</evidence>
<evidence type="ECO:0000313" key="2">
    <source>
        <dbReference type="EMBL" id="HGW29903.1"/>
    </source>
</evidence>
<dbReference type="InterPro" id="IPR000086">
    <property type="entry name" value="NUDIX_hydrolase_dom"/>
</dbReference>
<dbReference type="Pfam" id="PF00293">
    <property type="entry name" value="NUDIX"/>
    <property type="match status" value="1"/>
</dbReference>
<dbReference type="SUPFAM" id="SSF55811">
    <property type="entry name" value="Nudix"/>
    <property type="match status" value="1"/>
</dbReference>
<organism evidence="2">
    <name type="scientific">candidate division WWE3 bacterium</name>
    <dbReference type="NCBI Taxonomy" id="2053526"/>
    <lineage>
        <taxon>Bacteria</taxon>
        <taxon>Katanobacteria</taxon>
    </lineage>
</organism>
<dbReference type="Gene3D" id="3.90.79.10">
    <property type="entry name" value="Nucleoside Triphosphate Pyrophosphohydrolase"/>
    <property type="match status" value="1"/>
</dbReference>
<proteinExistence type="predicted"/>
<comment type="caution">
    <text evidence="2">The sequence shown here is derived from an EMBL/GenBank/DDBJ whole genome shotgun (WGS) entry which is preliminary data.</text>
</comment>
<dbReference type="AlphaFoldDB" id="A0A7C4TQS0"/>